<keyword evidence="4" id="KW-0808">Transferase</keyword>
<evidence type="ECO:0000313" key="10">
    <source>
        <dbReference type="Proteomes" id="UP000323866"/>
    </source>
</evidence>
<evidence type="ECO:0000256" key="3">
    <source>
        <dbReference type="ARBA" id="ARBA00022603"/>
    </source>
</evidence>
<gene>
    <name evidence="9" type="ORF">ACD591_05170</name>
    <name evidence="8" type="ORF">FOE74_11230</name>
</gene>
<dbReference type="RefSeq" id="WP_149098681.1">
    <property type="nucleotide sequence ID" value="NZ_BMMG01000003.1"/>
</dbReference>
<evidence type="ECO:0000313" key="9">
    <source>
        <dbReference type="EMBL" id="MFA1770672.1"/>
    </source>
</evidence>
<evidence type="ECO:0000256" key="4">
    <source>
        <dbReference type="ARBA" id="ARBA00022679"/>
    </source>
</evidence>
<comment type="similarity">
    <text evidence="1">Belongs to the N(4)/N(6)-methyltransferase family.</text>
</comment>
<comment type="caution">
    <text evidence="8">The sequence shown here is derived from an EMBL/GenBank/DDBJ whole genome shotgun (WGS) entry which is preliminary data.</text>
</comment>
<dbReference type="AlphaFoldDB" id="A0A5M8QFF7"/>
<dbReference type="InterPro" id="IPR003356">
    <property type="entry name" value="DNA_methylase_A-5"/>
</dbReference>
<dbReference type="Gene3D" id="3.40.50.150">
    <property type="entry name" value="Vaccinia Virus protein VP39"/>
    <property type="match status" value="1"/>
</dbReference>
<dbReference type="Proteomes" id="UP001570846">
    <property type="component" value="Unassembled WGS sequence"/>
</dbReference>
<comment type="catalytic activity">
    <reaction evidence="5">
        <text>a 2'-deoxyadenosine in DNA + S-adenosyl-L-methionine = an N(6)-methyl-2'-deoxyadenosine in DNA + S-adenosyl-L-homocysteine + H(+)</text>
        <dbReference type="Rhea" id="RHEA:15197"/>
        <dbReference type="Rhea" id="RHEA-COMP:12418"/>
        <dbReference type="Rhea" id="RHEA-COMP:12419"/>
        <dbReference type="ChEBI" id="CHEBI:15378"/>
        <dbReference type="ChEBI" id="CHEBI:57856"/>
        <dbReference type="ChEBI" id="CHEBI:59789"/>
        <dbReference type="ChEBI" id="CHEBI:90615"/>
        <dbReference type="ChEBI" id="CHEBI:90616"/>
        <dbReference type="EC" id="2.1.1.72"/>
    </reaction>
</comment>
<organism evidence="8 10">
    <name type="scientific">Rufibacter glacialis</name>
    <dbReference type="NCBI Taxonomy" id="1259555"/>
    <lineage>
        <taxon>Bacteria</taxon>
        <taxon>Pseudomonadati</taxon>
        <taxon>Bacteroidota</taxon>
        <taxon>Cytophagia</taxon>
        <taxon>Cytophagales</taxon>
        <taxon>Hymenobacteraceae</taxon>
        <taxon>Rufibacter</taxon>
    </lineage>
</organism>
<keyword evidence="3 8" id="KW-0489">Methyltransferase</keyword>
<dbReference type="Proteomes" id="UP000323866">
    <property type="component" value="Unassembled WGS sequence"/>
</dbReference>
<evidence type="ECO:0000256" key="5">
    <source>
        <dbReference type="ARBA" id="ARBA00047942"/>
    </source>
</evidence>
<dbReference type="PANTHER" id="PTHR33841">
    <property type="entry name" value="DNA METHYLTRANSFERASE YEEA-RELATED"/>
    <property type="match status" value="1"/>
</dbReference>
<protein>
    <recommendedName>
        <fullName evidence="2">site-specific DNA-methyltransferase (adenine-specific)</fullName>
        <ecNumber evidence="2">2.1.1.72</ecNumber>
    </recommendedName>
</protein>
<evidence type="ECO:0000256" key="1">
    <source>
        <dbReference type="ARBA" id="ARBA00006594"/>
    </source>
</evidence>
<dbReference type="PANTHER" id="PTHR33841:SF1">
    <property type="entry name" value="DNA METHYLTRANSFERASE A"/>
    <property type="match status" value="1"/>
</dbReference>
<evidence type="ECO:0000259" key="7">
    <source>
        <dbReference type="Pfam" id="PF18135"/>
    </source>
</evidence>
<evidence type="ECO:0000256" key="2">
    <source>
        <dbReference type="ARBA" id="ARBA00011900"/>
    </source>
</evidence>
<accession>A0A5M8QFF7</accession>
<name>A0A5M8QFF7_9BACT</name>
<dbReference type="Pfam" id="PF02384">
    <property type="entry name" value="N6_Mtase"/>
    <property type="match status" value="1"/>
</dbReference>
<dbReference type="GO" id="GO:0008170">
    <property type="term" value="F:N-methyltransferase activity"/>
    <property type="evidence" value="ECO:0007669"/>
    <property type="project" value="InterPro"/>
</dbReference>
<keyword evidence="11" id="KW-1185">Reference proteome</keyword>
<dbReference type="Pfam" id="PF18135">
    <property type="entry name" value="Type_ISP_C"/>
    <property type="match status" value="1"/>
</dbReference>
<reference evidence="9 11" key="3">
    <citation type="submission" date="2024-08" db="EMBL/GenBank/DDBJ databases">
        <authorList>
            <person name="Wei W."/>
        </authorList>
    </citation>
    <scope>NUCLEOTIDE SEQUENCE [LARGE SCALE GENOMIC DNA]</scope>
    <source>
        <strain evidence="9 11">XU2</strain>
    </source>
</reference>
<evidence type="ECO:0000313" key="11">
    <source>
        <dbReference type="Proteomes" id="UP001570846"/>
    </source>
</evidence>
<dbReference type="OrthoDB" id="9759819at2"/>
<feature type="domain" description="Type ISP restriction-modification enzyme LLaBIII C-terminal specificity" evidence="7">
    <location>
        <begin position="692"/>
        <end position="1077"/>
    </location>
</feature>
<dbReference type="GO" id="GO:0009007">
    <property type="term" value="F:site-specific DNA-methyltransferase (adenine-specific) activity"/>
    <property type="evidence" value="ECO:0007669"/>
    <property type="project" value="UniProtKB-EC"/>
</dbReference>
<dbReference type="PRINTS" id="PR00507">
    <property type="entry name" value="N12N6MTFRASE"/>
</dbReference>
<dbReference type="EC" id="2.1.1.72" evidence="2"/>
<dbReference type="InterPro" id="IPR050953">
    <property type="entry name" value="N4_N6_ade-DNA_methylase"/>
</dbReference>
<reference evidence="8 10" key="1">
    <citation type="submission" date="2019-07" db="EMBL/GenBank/DDBJ databases">
        <authorList>
            <person name="Qu J.-H."/>
        </authorList>
    </citation>
    <scope>NUCLEOTIDE SEQUENCE [LARGE SCALE GENOMIC DNA]</scope>
    <source>
        <strain evidence="8 10">MDT1-10-3</strain>
    </source>
</reference>
<proteinExistence type="inferred from homology"/>
<feature type="domain" description="DNA methylase adenine-specific" evidence="6">
    <location>
        <begin position="295"/>
        <end position="566"/>
    </location>
</feature>
<sequence length="1092" mass="125336">MTIPEYLNRIQTRYQTGISREHSYRGDLQTLLESLADDVLVTNEPARVACGAPDYIITRRDIPVGYIEAKDLGKPLNSKDYKEQFDRYKASLSNLIITDYLDFWLFKEGELVTTLKIAEIVNGQVNPLPQNFALFEAFIIDFCQFTGVTLKSPAKLATMMADKAKFLAQIIERALSAEGDDYENRTLHEQMQAFKEILLHEITAKEFSDIYAQTVAYGMFAARLHDPTLPTFSRQEAAELIPKTNPFLRKLFGYIAGPDIDDRIKWIVDALADVFRATDIKAILKNFGKSTQTHDPIIHFYETFLAEYDPALRKSRGVWYTPEPVVNFIVRAVDDILKTEFGLKDGLASTETTEIEVDVQHKKAKGKQTVHKVQVLDPATGTGTFLAEVVRHVYQRFEGQEGIWSQYVEKHLLPRLNGFEILMASYAMCHLKLDLLLQETGYVPQNPRRFKVYLTNSLEEASPSQLSLFASWLSDEAMQANAVKRETPVMVVLGNPPYSGESQNKGKWIMDLMEDYKKEPGGKEKLKEKNSKWINDDYVKFLRFGQHFIEQNGEGILAFINPHGFLDNPTFRGMRWNLLKTYDKIYTLDLHGNSKKKETAPDGSADVNVFDIMQGVSINLFVKTGKKKPDELGKVLHYDLFGKRESKYDFLNQQSLKSIKFVELDVSEPNYFFVKKDYDSLMVYNEGFYLKDLFVVNSIGLVTARDEFTLHDSKEKVKGVIEEFLQLENEIARSRYSLGKDVRDWTVELAKKDLIKSGPDFRNIVPISYRPFDTKYTYFTGKSKGFHCMPRGEVMQHFIKGPNIALNLCKMGRSVDSHNYFLSDKITDKNLTSSLDSVNTFPLYIYPETNHQQLDGMQAARTPNLATQLVQKIAEGLGLTFVPEKEAEGEVCFAQSSEVRSEFRQTFAPIDLLDYIYAVLHSPAYRERYKEFLKIDFPRVPYPQDADQFWQLVSLGAELRQLHLLEHKAVEKPITQYPIGGDNVVGKIRFEESYELLGKGGSVTMVEPVYRMGRVYINESQFFQGVPLQAWEFYIGGYQPAQKWLKDRKGRTLEFEDILHYQRMIVALFNTAEMMEEIDKVLELSEIQPVLD</sequence>
<reference evidence="8 10" key="2">
    <citation type="submission" date="2019-09" db="EMBL/GenBank/DDBJ databases">
        <title>A bacterium isolated from glacier soil.</title>
        <authorList>
            <person name="Liu Q."/>
        </authorList>
    </citation>
    <scope>NUCLEOTIDE SEQUENCE [LARGE SCALE GENOMIC DNA]</scope>
    <source>
        <strain evidence="8 10">MDT1-10-3</strain>
    </source>
</reference>
<dbReference type="GO" id="GO:0032259">
    <property type="term" value="P:methylation"/>
    <property type="evidence" value="ECO:0007669"/>
    <property type="project" value="UniProtKB-KW"/>
</dbReference>
<dbReference type="InterPro" id="IPR041635">
    <property type="entry name" value="Type_ISP_LLaBIII_C"/>
</dbReference>
<dbReference type="EMBL" id="VKKZ01000020">
    <property type="protein sequence ID" value="KAA6434739.1"/>
    <property type="molecule type" value="Genomic_DNA"/>
</dbReference>
<dbReference type="EMBL" id="JBGOGF010000002">
    <property type="protein sequence ID" value="MFA1770672.1"/>
    <property type="molecule type" value="Genomic_DNA"/>
</dbReference>
<dbReference type="InterPro" id="IPR029063">
    <property type="entry name" value="SAM-dependent_MTases_sf"/>
</dbReference>
<dbReference type="GO" id="GO:0003677">
    <property type="term" value="F:DNA binding"/>
    <property type="evidence" value="ECO:0007669"/>
    <property type="project" value="InterPro"/>
</dbReference>
<evidence type="ECO:0000313" key="8">
    <source>
        <dbReference type="EMBL" id="KAA6434739.1"/>
    </source>
</evidence>
<evidence type="ECO:0000259" key="6">
    <source>
        <dbReference type="Pfam" id="PF02384"/>
    </source>
</evidence>
<dbReference type="SUPFAM" id="SSF53335">
    <property type="entry name" value="S-adenosyl-L-methionine-dependent methyltransferases"/>
    <property type="match status" value="1"/>
</dbReference>